<feature type="domain" description="SGNH hydrolase-type esterase" evidence="1">
    <location>
        <begin position="213"/>
        <end position="397"/>
    </location>
</feature>
<evidence type="ECO:0000259" key="1">
    <source>
        <dbReference type="Pfam" id="PF13472"/>
    </source>
</evidence>
<evidence type="ECO:0000313" key="3">
    <source>
        <dbReference type="Proteomes" id="UP000182062"/>
    </source>
</evidence>
<dbReference type="InterPro" id="IPR036514">
    <property type="entry name" value="SGNH_hydro_sf"/>
</dbReference>
<dbReference type="SUPFAM" id="SSF52266">
    <property type="entry name" value="SGNH hydrolase"/>
    <property type="match status" value="1"/>
</dbReference>
<dbReference type="CDD" id="cd01830">
    <property type="entry name" value="XynE_like"/>
    <property type="match status" value="1"/>
</dbReference>
<gene>
    <name evidence="2" type="ORF">BHE18_01775</name>
</gene>
<proteinExistence type="predicted"/>
<keyword evidence="3" id="KW-1185">Reference proteome</keyword>
<name>A0A1J6WUY3_9BACI</name>
<dbReference type="EMBL" id="MINN01000117">
    <property type="protein sequence ID" value="OIU69673.1"/>
    <property type="molecule type" value="Genomic_DNA"/>
</dbReference>
<comment type="caution">
    <text evidence="2">The sequence shown here is derived from an EMBL/GenBank/DDBJ whole genome shotgun (WGS) entry which is preliminary data.</text>
</comment>
<dbReference type="RefSeq" id="WP_071619778.1">
    <property type="nucleotide sequence ID" value="NZ_MINN01000117.1"/>
</dbReference>
<accession>A0A1J6WUY3</accession>
<reference evidence="2 3" key="1">
    <citation type="submission" date="2016-09" db="EMBL/GenBank/DDBJ databases">
        <title>Bacillus aquimaris SAMM genome sequence reveals colonization and biosurfactant production capacities.</title>
        <authorList>
            <person name="Waghmode S.R."/>
            <person name="Suryavanshi M.V."/>
        </authorList>
    </citation>
    <scope>NUCLEOTIDE SEQUENCE [LARGE SCALE GENOMIC DNA]</scope>
    <source>
        <strain evidence="2 3">SAMM</strain>
    </source>
</reference>
<dbReference type="PANTHER" id="PTHR43784">
    <property type="entry name" value="GDSL-LIKE LIPASE/ACYLHYDROLASE, PUTATIVE (AFU_ORTHOLOGUE AFUA_2G00820)-RELATED"/>
    <property type="match status" value="1"/>
</dbReference>
<dbReference type="Pfam" id="PF13472">
    <property type="entry name" value="Lipase_GDSL_2"/>
    <property type="match status" value="1"/>
</dbReference>
<dbReference type="PANTHER" id="PTHR43784:SF2">
    <property type="entry name" value="GDSL-LIKE LIPASE_ACYLHYDROLASE, PUTATIVE (AFU_ORTHOLOGUE AFUA_2G00820)-RELATED"/>
    <property type="match status" value="1"/>
</dbReference>
<dbReference type="InterPro" id="IPR013830">
    <property type="entry name" value="SGNH_hydro"/>
</dbReference>
<dbReference type="InterPro" id="IPR053140">
    <property type="entry name" value="GDSL_Rv0518-like"/>
</dbReference>
<dbReference type="AlphaFoldDB" id="A0A1J6WUY3"/>
<dbReference type="OrthoDB" id="1828825at2"/>
<evidence type="ECO:0000313" key="2">
    <source>
        <dbReference type="EMBL" id="OIU69673.1"/>
    </source>
</evidence>
<dbReference type="Gene3D" id="3.40.50.1110">
    <property type="entry name" value="SGNH hydrolase"/>
    <property type="match status" value="1"/>
</dbReference>
<sequence length="409" mass="45495">MKRISFTLFVIILLAVISFGIATGWDWKGVNENKAGKGNWTGSWASSMQAPLEDGISNEGFSNQTVRMIVKPHIDGKNVRIRLSNVFSPEALKLEQVHIAVSKGGPEVESDTDQKVTFDGKEKVTIPAGETKWSDPLDFKVRSDGKLAVSVFIREKTGPVTWHPRSMQTNYITSGNKAGSSDFGAYEQDEQSWFWLDAVNVLADSSMKGSIVVLGSSIANGNHSTPDTDHRWPDYLANRMKQSDIPMSLVNAGISGNQLIESTPDKGESALERIERDVFDQTGIKSVILHQGLNDIRHHPEYSADDIIDKMKEIIEKTHDRGLKIYGGTLTPYKGSGRYTAEGEKVRQEVNDWIRTSGEFDGVIDFDKAVRDPEDPERYLPEYDAGDHLHPNDAGYEKMAEAVDLSMFK</sequence>
<protein>
    <recommendedName>
        <fullName evidence="1">SGNH hydrolase-type esterase domain-containing protein</fullName>
    </recommendedName>
</protein>
<organism evidence="2 3">
    <name type="scientific">Rossellomorea aquimaris</name>
    <dbReference type="NCBI Taxonomy" id="189382"/>
    <lineage>
        <taxon>Bacteria</taxon>
        <taxon>Bacillati</taxon>
        <taxon>Bacillota</taxon>
        <taxon>Bacilli</taxon>
        <taxon>Bacillales</taxon>
        <taxon>Bacillaceae</taxon>
        <taxon>Rossellomorea</taxon>
    </lineage>
</organism>
<dbReference type="Proteomes" id="UP000182062">
    <property type="component" value="Unassembled WGS sequence"/>
</dbReference>